<dbReference type="AlphaFoldDB" id="A0AAV7GGG1"/>
<evidence type="ECO:0000313" key="2">
    <source>
        <dbReference type="Proteomes" id="UP000775213"/>
    </source>
</evidence>
<sequence>MMNKISKICCGRSDIDAVEPSRLAQHPNQLVPERTLGQDMRHLRTYAMRGKKHGNGYLISEAHFLPNGNLHDIVISFDGEERTKMMVAIDNKIVSELNIKDELEGTIELYLNDGQYLNDGLVIVFIWDLSLTTKRFKFLTKPLSHKTATDSSSYNNGDNSVPDFNEVEFQGKGYICWLNVYAAE</sequence>
<reference evidence="1 2" key="1">
    <citation type="journal article" date="2021" name="Hortic Res">
        <title>Chromosome-scale assembly of the Dendrobium chrysotoxum genome enhances the understanding of orchid evolution.</title>
        <authorList>
            <person name="Zhang Y."/>
            <person name="Zhang G.Q."/>
            <person name="Zhang D."/>
            <person name="Liu X.D."/>
            <person name="Xu X.Y."/>
            <person name="Sun W.H."/>
            <person name="Yu X."/>
            <person name="Zhu X."/>
            <person name="Wang Z.W."/>
            <person name="Zhao X."/>
            <person name="Zhong W.Y."/>
            <person name="Chen H."/>
            <person name="Yin W.L."/>
            <person name="Huang T."/>
            <person name="Niu S.C."/>
            <person name="Liu Z.J."/>
        </authorList>
    </citation>
    <scope>NUCLEOTIDE SEQUENCE [LARGE SCALE GENOMIC DNA]</scope>
    <source>
        <strain evidence="1">Lindl</strain>
    </source>
</reference>
<dbReference type="Proteomes" id="UP000775213">
    <property type="component" value="Unassembled WGS sequence"/>
</dbReference>
<comment type="caution">
    <text evidence="1">The sequence shown here is derived from an EMBL/GenBank/DDBJ whole genome shotgun (WGS) entry which is preliminary data.</text>
</comment>
<evidence type="ECO:0000313" key="1">
    <source>
        <dbReference type="EMBL" id="KAH0454942.1"/>
    </source>
</evidence>
<name>A0AAV7GGG1_DENCH</name>
<gene>
    <name evidence="1" type="ORF">IEQ34_016866</name>
</gene>
<proteinExistence type="predicted"/>
<organism evidence="1 2">
    <name type="scientific">Dendrobium chrysotoxum</name>
    <name type="common">Orchid</name>
    <dbReference type="NCBI Taxonomy" id="161865"/>
    <lineage>
        <taxon>Eukaryota</taxon>
        <taxon>Viridiplantae</taxon>
        <taxon>Streptophyta</taxon>
        <taxon>Embryophyta</taxon>
        <taxon>Tracheophyta</taxon>
        <taxon>Spermatophyta</taxon>
        <taxon>Magnoliopsida</taxon>
        <taxon>Liliopsida</taxon>
        <taxon>Asparagales</taxon>
        <taxon>Orchidaceae</taxon>
        <taxon>Epidendroideae</taxon>
        <taxon>Malaxideae</taxon>
        <taxon>Dendrobiinae</taxon>
        <taxon>Dendrobium</taxon>
    </lineage>
</organism>
<keyword evidence="2" id="KW-1185">Reference proteome</keyword>
<accession>A0AAV7GGG1</accession>
<protein>
    <submittedName>
        <fullName evidence="1">Uncharacterized protein</fullName>
    </submittedName>
</protein>
<dbReference type="EMBL" id="JAGFBR010000015">
    <property type="protein sequence ID" value="KAH0454942.1"/>
    <property type="molecule type" value="Genomic_DNA"/>
</dbReference>